<feature type="transmembrane region" description="Helical" evidence="5">
    <location>
        <begin position="522"/>
        <end position="542"/>
    </location>
</feature>
<dbReference type="AlphaFoldDB" id="S3D5L0"/>
<feature type="transmembrane region" description="Helical" evidence="5">
    <location>
        <begin position="60"/>
        <end position="83"/>
    </location>
</feature>
<dbReference type="RefSeq" id="XP_008078894.1">
    <property type="nucleotide sequence ID" value="XM_008080703.1"/>
</dbReference>
<proteinExistence type="predicted"/>
<dbReference type="SUPFAM" id="SSF103473">
    <property type="entry name" value="MFS general substrate transporter"/>
    <property type="match status" value="2"/>
</dbReference>
<feature type="transmembrane region" description="Helical" evidence="5">
    <location>
        <begin position="458"/>
        <end position="482"/>
    </location>
</feature>
<feature type="transmembrane region" description="Helical" evidence="5">
    <location>
        <begin position="216"/>
        <end position="236"/>
    </location>
</feature>
<dbReference type="PROSITE" id="PS50850">
    <property type="entry name" value="MFS"/>
    <property type="match status" value="1"/>
</dbReference>
<evidence type="ECO:0000256" key="4">
    <source>
        <dbReference type="ARBA" id="ARBA00023136"/>
    </source>
</evidence>
<dbReference type="Proteomes" id="UP000016922">
    <property type="component" value="Unassembled WGS sequence"/>
</dbReference>
<feature type="transmembrane region" description="Helical" evidence="5">
    <location>
        <begin position="257"/>
        <end position="279"/>
    </location>
</feature>
<evidence type="ECO:0000256" key="1">
    <source>
        <dbReference type="ARBA" id="ARBA00004141"/>
    </source>
</evidence>
<comment type="subcellular location">
    <subcellularLocation>
        <location evidence="1">Membrane</location>
        <topology evidence="1">Multi-pass membrane protein</topology>
    </subcellularLocation>
</comment>
<sequence>MSCTTTLELSEFQTQAEISTYNPPHIPTHHDIKINSHERDNLPPAAPASRQNPSKLRITLTILQPCLVNFFSSFTSGIITVALPAIASSLSIPASLYLWPSSVYGLTSGAALLMAGSIADLVGARNVELVGILLLSTFVLAQSFSSTGIQFIVFRALQGVALAMHIPASVSLIAAGVPEGRARNFGFGCLGMSQPLGFSVGLVASGIMVERAGWRSAFYLSAAGLFLASIPAFWVLPKVEANRQREWSVWMSICREIDWVGGGLASGGLAILAYVLAILSADLAAFKRTTTVVLFVVSVVLMIAFPFWMHHRERSGKPALVPNSLWKNTAFTTTCMMVALSYGVANSLALFSSLFFQEIQDKSTLTTSLYLLPNMVVAILLNLITGLLVHRWPARWFIVISSFLCALSPLIMALVPPGWSYWYLEFWAQIFAPLSLQVLYTIGLIIVSSSFPAETQALAGAVFSTVGTFGSSFGIGMCQLVALGVMDTKGEGKNKGPGDDGGSRGGAFGGYGDAEALEGFRAAFWTMFACMVTVGLLAMYGLRKTGKVGVKRE</sequence>
<feature type="transmembrane region" description="Helical" evidence="5">
    <location>
        <begin position="159"/>
        <end position="178"/>
    </location>
</feature>
<dbReference type="InterPro" id="IPR011701">
    <property type="entry name" value="MFS"/>
</dbReference>
<dbReference type="OMA" id="GYKASFW"/>
<dbReference type="Gene3D" id="1.20.1250.20">
    <property type="entry name" value="MFS general substrate transporter like domains"/>
    <property type="match status" value="1"/>
</dbReference>
<evidence type="ECO:0000256" key="2">
    <source>
        <dbReference type="ARBA" id="ARBA00022692"/>
    </source>
</evidence>
<dbReference type="GeneID" id="19465808"/>
<feature type="transmembrane region" description="Helical" evidence="5">
    <location>
        <begin position="129"/>
        <end position="153"/>
    </location>
</feature>
<keyword evidence="3 5" id="KW-1133">Transmembrane helix</keyword>
<dbReference type="PANTHER" id="PTHR42718">
    <property type="entry name" value="MAJOR FACILITATOR SUPERFAMILY MULTIDRUG TRANSPORTER MFSC"/>
    <property type="match status" value="1"/>
</dbReference>
<name>S3D5L0_GLAL2</name>
<dbReference type="GO" id="GO:0022857">
    <property type="term" value="F:transmembrane transporter activity"/>
    <property type="evidence" value="ECO:0007669"/>
    <property type="project" value="InterPro"/>
</dbReference>
<feature type="transmembrane region" description="Helical" evidence="5">
    <location>
        <begin position="426"/>
        <end position="446"/>
    </location>
</feature>
<protein>
    <submittedName>
        <fullName evidence="7">MFS general substrate transporter</fullName>
    </submittedName>
</protein>
<evidence type="ECO:0000256" key="3">
    <source>
        <dbReference type="ARBA" id="ARBA00022989"/>
    </source>
</evidence>
<accession>S3D5L0</accession>
<feature type="transmembrane region" description="Helical" evidence="5">
    <location>
        <begin position="103"/>
        <end position="122"/>
    </location>
</feature>
<feature type="transmembrane region" description="Helical" evidence="5">
    <location>
        <begin position="185"/>
        <end position="204"/>
    </location>
</feature>
<feature type="transmembrane region" description="Helical" evidence="5">
    <location>
        <begin position="368"/>
        <end position="389"/>
    </location>
</feature>
<dbReference type="InterPro" id="IPR020846">
    <property type="entry name" value="MFS_dom"/>
</dbReference>
<dbReference type="HOGENOM" id="CLU_000960_27_5_1"/>
<dbReference type="Gene3D" id="1.20.1720.10">
    <property type="entry name" value="Multidrug resistance protein D"/>
    <property type="match status" value="1"/>
</dbReference>
<evidence type="ECO:0000256" key="5">
    <source>
        <dbReference type="SAM" id="Phobius"/>
    </source>
</evidence>
<organism evidence="7 8">
    <name type="scientific">Glarea lozoyensis (strain ATCC 20868 / MF5171)</name>
    <dbReference type="NCBI Taxonomy" id="1116229"/>
    <lineage>
        <taxon>Eukaryota</taxon>
        <taxon>Fungi</taxon>
        <taxon>Dikarya</taxon>
        <taxon>Ascomycota</taxon>
        <taxon>Pezizomycotina</taxon>
        <taxon>Leotiomycetes</taxon>
        <taxon>Helotiales</taxon>
        <taxon>Helotiaceae</taxon>
        <taxon>Glarea</taxon>
    </lineage>
</organism>
<feature type="domain" description="Major facilitator superfamily (MFS) profile" evidence="6">
    <location>
        <begin position="61"/>
        <end position="547"/>
    </location>
</feature>
<keyword evidence="2 5" id="KW-0812">Transmembrane</keyword>
<evidence type="ECO:0000313" key="8">
    <source>
        <dbReference type="Proteomes" id="UP000016922"/>
    </source>
</evidence>
<feature type="transmembrane region" description="Helical" evidence="5">
    <location>
        <begin position="396"/>
        <end position="414"/>
    </location>
</feature>
<dbReference type="Pfam" id="PF07690">
    <property type="entry name" value="MFS_1"/>
    <property type="match status" value="1"/>
</dbReference>
<gene>
    <name evidence="7" type="ORF">GLAREA_06755</name>
</gene>
<keyword evidence="4 5" id="KW-0472">Membrane</keyword>
<evidence type="ECO:0000259" key="6">
    <source>
        <dbReference type="PROSITE" id="PS50850"/>
    </source>
</evidence>
<dbReference type="OrthoDB" id="440755at2759"/>
<dbReference type="eggNOG" id="KOG0254">
    <property type="taxonomic scope" value="Eukaryota"/>
</dbReference>
<feature type="transmembrane region" description="Helical" evidence="5">
    <location>
        <begin position="291"/>
        <end position="309"/>
    </location>
</feature>
<dbReference type="KEGG" id="glz:GLAREA_06755"/>
<dbReference type="InterPro" id="IPR036259">
    <property type="entry name" value="MFS_trans_sf"/>
</dbReference>
<dbReference type="EMBL" id="KE145357">
    <property type="protein sequence ID" value="EPE33742.1"/>
    <property type="molecule type" value="Genomic_DNA"/>
</dbReference>
<feature type="transmembrane region" description="Helical" evidence="5">
    <location>
        <begin position="330"/>
        <end position="356"/>
    </location>
</feature>
<reference evidence="7 8" key="1">
    <citation type="journal article" date="2013" name="BMC Genomics">
        <title>Genomics-driven discovery of the pneumocandin biosynthetic gene cluster in the fungus Glarea lozoyensis.</title>
        <authorList>
            <person name="Chen L."/>
            <person name="Yue Q."/>
            <person name="Zhang X."/>
            <person name="Xiang M."/>
            <person name="Wang C."/>
            <person name="Li S."/>
            <person name="Che Y."/>
            <person name="Ortiz-Lopez F.J."/>
            <person name="Bills G.F."/>
            <person name="Liu X."/>
            <person name="An Z."/>
        </authorList>
    </citation>
    <scope>NUCLEOTIDE SEQUENCE [LARGE SCALE GENOMIC DNA]</scope>
    <source>
        <strain evidence="8">ATCC 20868 / MF5171</strain>
    </source>
</reference>
<keyword evidence="8" id="KW-1185">Reference proteome</keyword>
<evidence type="ECO:0000313" key="7">
    <source>
        <dbReference type="EMBL" id="EPE33742.1"/>
    </source>
</evidence>
<dbReference type="PANTHER" id="PTHR42718:SF27">
    <property type="entry name" value="TRANSPORTER, PUTATIVE-RELATED"/>
    <property type="match status" value="1"/>
</dbReference>
<dbReference type="GO" id="GO:0016020">
    <property type="term" value="C:membrane"/>
    <property type="evidence" value="ECO:0007669"/>
    <property type="project" value="UniProtKB-SubCell"/>
</dbReference>